<dbReference type="SUPFAM" id="SSF103473">
    <property type="entry name" value="MFS general substrate transporter"/>
    <property type="match status" value="1"/>
</dbReference>
<dbReference type="Proteomes" id="UP000887116">
    <property type="component" value="Unassembled WGS sequence"/>
</dbReference>
<dbReference type="PANTHER" id="PTHR11360:SF303">
    <property type="entry name" value="MAJOR FACILITATOR SUPERFAMILY (MFS) PROFILE DOMAIN-CONTAINING PROTEIN"/>
    <property type="match status" value="1"/>
</dbReference>
<dbReference type="OrthoDB" id="6420969at2759"/>
<dbReference type="PANTHER" id="PTHR11360">
    <property type="entry name" value="MONOCARBOXYLATE TRANSPORTER"/>
    <property type="match status" value="1"/>
</dbReference>
<feature type="transmembrane region" description="Helical" evidence="2">
    <location>
        <begin position="12"/>
        <end position="30"/>
    </location>
</feature>
<keyword evidence="2" id="KW-0812">Transmembrane</keyword>
<evidence type="ECO:0000256" key="2">
    <source>
        <dbReference type="SAM" id="Phobius"/>
    </source>
</evidence>
<gene>
    <name evidence="3" type="primary">NCL1_36004</name>
    <name evidence="3" type="ORF">TNCT_30471</name>
</gene>
<name>A0A8X6KGA6_TRICU</name>
<sequence length="577" mass="63064">MKNASLNSSKSWGIAVVCSFINFLHLGIARQSGLLYLAAISRYDANRNQASLPFVLCYTVRNVSGPLIGYLGRKLGLEAITVVGCIIATIGMGACFFAEDIFTIVVLWGGVFGLGFGMGSVLIPVVLNQHFDKYLSNANGIAFGGECIAGFVLPVLIKYALDEYGTSGLFLILSALMLHSVPAAMLLKVASKPSAAVAKQAIKFHPKIQESTLCSGISGIYNKSFNSEGPLASHQTNVSIPINNTDLKIMQNFDFIDGSRPVNDKNSTRNSIIENNVDNYSVIYQHKNNIKESDVLHCTQSYQDQHSGKVAIVQTPEKNSIHMQENKPSLTNGPLILSPHSMGGEKYSQSESSKTIAISSFSVFCDPAFLLMLLTQSTFIFISTMILTIIVDYSRDVGVSSDEEMYILMCLSISDMIGRFGLGWVTDSGFFSNVAFSSLCYFCMGFIMVALVFIRGFILVMSAAFFIGLFLGGLLIVCPGIVSDHIEKDKVTMALASRFVFYAPMSLTQSSLIGFFRGTKGSYKGILYMLSAICLFCCVMSLSIPYAARFRDKRKKNAKPQSMKNSLQMDSTHISRM</sequence>
<evidence type="ECO:0000256" key="1">
    <source>
        <dbReference type="SAM" id="MobiDB-lite"/>
    </source>
</evidence>
<dbReference type="Pfam" id="PF07690">
    <property type="entry name" value="MFS_1"/>
    <property type="match status" value="1"/>
</dbReference>
<reference evidence="3" key="1">
    <citation type="submission" date="2020-07" db="EMBL/GenBank/DDBJ databases">
        <title>Multicomponent nature underlies the extraordinary mechanical properties of spider dragline silk.</title>
        <authorList>
            <person name="Kono N."/>
            <person name="Nakamura H."/>
            <person name="Mori M."/>
            <person name="Yoshida Y."/>
            <person name="Ohtoshi R."/>
            <person name="Malay A.D."/>
            <person name="Moran D.A.P."/>
            <person name="Tomita M."/>
            <person name="Numata K."/>
            <person name="Arakawa K."/>
        </authorList>
    </citation>
    <scope>NUCLEOTIDE SEQUENCE</scope>
</reference>
<dbReference type="EMBL" id="BMAO01001103">
    <property type="protein sequence ID" value="GFQ71028.1"/>
    <property type="molecule type" value="Genomic_DNA"/>
</dbReference>
<comment type="caution">
    <text evidence="3">The sequence shown here is derived from an EMBL/GenBank/DDBJ whole genome shotgun (WGS) entry which is preliminary data.</text>
</comment>
<feature type="transmembrane region" description="Helical" evidence="2">
    <location>
        <begin position="167"/>
        <end position="187"/>
    </location>
</feature>
<feature type="transmembrane region" description="Helical" evidence="2">
    <location>
        <begin position="105"/>
        <end position="127"/>
    </location>
</feature>
<accession>A0A8X6KGA6</accession>
<dbReference type="InterPro" id="IPR011701">
    <property type="entry name" value="MFS"/>
</dbReference>
<keyword evidence="4" id="KW-1185">Reference proteome</keyword>
<keyword evidence="2" id="KW-1133">Transmembrane helix</keyword>
<proteinExistence type="predicted"/>
<keyword evidence="2" id="KW-0472">Membrane</keyword>
<dbReference type="Gene3D" id="1.20.1250.20">
    <property type="entry name" value="MFS general substrate transporter like domains"/>
    <property type="match status" value="2"/>
</dbReference>
<dbReference type="InterPro" id="IPR050327">
    <property type="entry name" value="Proton-linked_MCT"/>
</dbReference>
<feature type="transmembrane region" description="Helical" evidence="2">
    <location>
        <begin position="79"/>
        <end position="99"/>
    </location>
</feature>
<feature type="transmembrane region" description="Helical" evidence="2">
    <location>
        <begin position="460"/>
        <end position="478"/>
    </location>
</feature>
<feature type="transmembrane region" description="Helical" evidence="2">
    <location>
        <begin position="405"/>
        <end position="422"/>
    </location>
</feature>
<dbReference type="InterPro" id="IPR036259">
    <property type="entry name" value="MFS_trans_sf"/>
</dbReference>
<dbReference type="GO" id="GO:0008028">
    <property type="term" value="F:monocarboxylic acid transmembrane transporter activity"/>
    <property type="evidence" value="ECO:0007669"/>
    <property type="project" value="TreeGrafter"/>
</dbReference>
<evidence type="ECO:0000313" key="3">
    <source>
        <dbReference type="EMBL" id="GFQ71028.1"/>
    </source>
</evidence>
<feature type="transmembrane region" description="Helical" evidence="2">
    <location>
        <begin position="434"/>
        <end position="454"/>
    </location>
</feature>
<feature type="compositionally biased region" description="Polar residues" evidence="1">
    <location>
        <begin position="559"/>
        <end position="577"/>
    </location>
</feature>
<evidence type="ECO:0000313" key="4">
    <source>
        <dbReference type="Proteomes" id="UP000887116"/>
    </source>
</evidence>
<organism evidence="3 4">
    <name type="scientific">Trichonephila clavata</name>
    <name type="common">Joro spider</name>
    <name type="synonym">Nephila clavata</name>
    <dbReference type="NCBI Taxonomy" id="2740835"/>
    <lineage>
        <taxon>Eukaryota</taxon>
        <taxon>Metazoa</taxon>
        <taxon>Ecdysozoa</taxon>
        <taxon>Arthropoda</taxon>
        <taxon>Chelicerata</taxon>
        <taxon>Arachnida</taxon>
        <taxon>Araneae</taxon>
        <taxon>Araneomorphae</taxon>
        <taxon>Entelegynae</taxon>
        <taxon>Araneoidea</taxon>
        <taxon>Nephilidae</taxon>
        <taxon>Trichonephila</taxon>
    </lineage>
</organism>
<feature type="transmembrane region" description="Helical" evidence="2">
    <location>
        <begin position="499"/>
        <end position="519"/>
    </location>
</feature>
<protein>
    <submittedName>
        <fullName evidence="3">Uncharacterized protein</fullName>
    </submittedName>
</protein>
<feature type="transmembrane region" description="Helical" evidence="2">
    <location>
        <begin position="525"/>
        <end position="548"/>
    </location>
</feature>
<feature type="transmembrane region" description="Helical" evidence="2">
    <location>
        <begin position="368"/>
        <end position="393"/>
    </location>
</feature>
<dbReference type="AlphaFoldDB" id="A0A8X6KGA6"/>
<feature type="region of interest" description="Disordered" evidence="1">
    <location>
        <begin position="555"/>
        <end position="577"/>
    </location>
</feature>